<keyword evidence="1" id="KW-0472">Membrane</keyword>
<evidence type="ECO:0000313" key="2">
    <source>
        <dbReference type="EMBL" id="MDX6191278.1"/>
    </source>
</evidence>
<reference evidence="2 3" key="1">
    <citation type="submission" date="2023-11" db="EMBL/GenBank/DDBJ databases">
        <title>Unpublished Manusciprt.</title>
        <authorList>
            <person name="Saticioglu I.B."/>
            <person name="Ay H."/>
            <person name="Ajmi N."/>
            <person name="Altun S."/>
            <person name="Duman M."/>
        </authorList>
    </citation>
    <scope>NUCLEOTIDE SEQUENCE [LARGE SCALE GENOMIC DNA]</scope>
    <source>
        <strain evidence="2 3">Fl-318</strain>
    </source>
</reference>
<dbReference type="EMBL" id="JAWXVI010000009">
    <property type="protein sequence ID" value="MDX6191278.1"/>
    <property type="molecule type" value="Genomic_DNA"/>
</dbReference>
<proteinExistence type="predicted"/>
<organism evidence="2 3">
    <name type="scientific">Flavobacterium cupriresistens</name>
    <dbReference type="NCBI Taxonomy" id="2893885"/>
    <lineage>
        <taxon>Bacteria</taxon>
        <taxon>Pseudomonadati</taxon>
        <taxon>Bacteroidota</taxon>
        <taxon>Flavobacteriia</taxon>
        <taxon>Flavobacteriales</taxon>
        <taxon>Flavobacteriaceae</taxon>
        <taxon>Flavobacterium</taxon>
    </lineage>
</organism>
<keyword evidence="1" id="KW-1133">Transmembrane helix</keyword>
<feature type="transmembrane region" description="Helical" evidence="1">
    <location>
        <begin position="12"/>
        <end position="32"/>
    </location>
</feature>
<evidence type="ECO:0000256" key="1">
    <source>
        <dbReference type="SAM" id="Phobius"/>
    </source>
</evidence>
<comment type="caution">
    <text evidence="2">The sequence shown here is derived from an EMBL/GenBank/DDBJ whole genome shotgun (WGS) entry which is preliminary data.</text>
</comment>
<protein>
    <recommendedName>
        <fullName evidence="4">PH domain-containing protein</fullName>
    </recommendedName>
</protein>
<dbReference type="Proteomes" id="UP001273350">
    <property type="component" value="Unassembled WGS sequence"/>
</dbReference>
<sequence>MKVVKFIFTTAALLWLLVTILTVLPIVVLLLPTFFFSKNHYTEWIFFSTALLCSLGFYPIYTLYTLLDWNDFLRFSKNLRLHLNIMGNRIIRTVTNDTLVSPAPVHQFDTVQEVANNDLRKNNNHPTLSIFGKRVTNLPNLIDFNTFKKPIPTD</sequence>
<dbReference type="RefSeq" id="WP_230002852.1">
    <property type="nucleotide sequence ID" value="NZ_CP087134.1"/>
</dbReference>
<keyword evidence="3" id="KW-1185">Reference proteome</keyword>
<keyword evidence="1" id="KW-0812">Transmembrane</keyword>
<accession>A0ABU4RHA6</accession>
<feature type="transmembrane region" description="Helical" evidence="1">
    <location>
        <begin position="44"/>
        <end position="67"/>
    </location>
</feature>
<name>A0ABU4RHA6_9FLAO</name>
<evidence type="ECO:0008006" key="4">
    <source>
        <dbReference type="Google" id="ProtNLM"/>
    </source>
</evidence>
<gene>
    <name evidence="2" type="ORF">SGQ83_18130</name>
</gene>
<evidence type="ECO:0000313" key="3">
    <source>
        <dbReference type="Proteomes" id="UP001273350"/>
    </source>
</evidence>